<dbReference type="InterPro" id="IPR004441">
    <property type="entry name" value="rRNA_MeTrfase_TrmH"/>
</dbReference>
<comment type="similarity">
    <text evidence="6">Belongs to the class IV-like SAM-binding methyltransferase superfamily. RNA methyltransferase TrmH family. RlmB subfamily.</text>
</comment>
<evidence type="ECO:0000256" key="2">
    <source>
        <dbReference type="ARBA" id="ARBA00022552"/>
    </source>
</evidence>
<dbReference type="InterPro" id="IPR029026">
    <property type="entry name" value="tRNA_m1G_MTases_N"/>
</dbReference>
<feature type="binding site" evidence="6">
    <location>
        <position position="220"/>
    </location>
    <ligand>
        <name>S-adenosyl-L-methionine</name>
        <dbReference type="ChEBI" id="CHEBI:59789"/>
    </ligand>
</feature>
<name>A0A4Q7YLM8_9GAMM</name>
<feature type="binding site" evidence="6">
    <location>
        <position position="200"/>
    </location>
    <ligand>
        <name>S-adenosyl-L-methionine</name>
        <dbReference type="ChEBI" id="CHEBI:59789"/>
    </ligand>
</feature>
<dbReference type="HAMAP" id="MF_01887">
    <property type="entry name" value="23SrRNA_methyltr_B"/>
    <property type="match status" value="1"/>
</dbReference>
<evidence type="ECO:0000256" key="6">
    <source>
        <dbReference type="HAMAP-Rule" id="MF_01887"/>
    </source>
</evidence>
<dbReference type="Proteomes" id="UP000292423">
    <property type="component" value="Unassembled WGS sequence"/>
</dbReference>
<dbReference type="EC" id="2.1.1.185" evidence="6"/>
<dbReference type="Gene3D" id="3.40.1280.10">
    <property type="match status" value="1"/>
</dbReference>
<comment type="function">
    <text evidence="6">Specifically methylates the ribose of guanosine 2251 in 23S rRNA.</text>
</comment>
<dbReference type="PANTHER" id="PTHR46429">
    <property type="entry name" value="23S RRNA (GUANOSINE-2'-O-)-METHYLTRANSFERASE RLMB"/>
    <property type="match status" value="1"/>
</dbReference>
<evidence type="ECO:0000256" key="4">
    <source>
        <dbReference type="ARBA" id="ARBA00022679"/>
    </source>
</evidence>
<feature type="region of interest" description="Disordered" evidence="7">
    <location>
        <begin position="53"/>
        <end position="75"/>
    </location>
</feature>
<keyword evidence="1 6" id="KW-0963">Cytoplasm</keyword>
<comment type="catalytic activity">
    <reaction evidence="6">
        <text>guanosine(2251) in 23S rRNA + S-adenosyl-L-methionine = 2'-O-methylguanosine(2251) in 23S rRNA + S-adenosyl-L-homocysteine + H(+)</text>
        <dbReference type="Rhea" id="RHEA:24140"/>
        <dbReference type="Rhea" id="RHEA-COMP:10239"/>
        <dbReference type="Rhea" id="RHEA-COMP:10241"/>
        <dbReference type="ChEBI" id="CHEBI:15378"/>
        <dbReference type="ChEBI" id="CHEBI:57856"/>
        <dbReference type="ChEBI" id="CHEBI:59789"/>
        <dbReference type="ChEBI" id="CHEBI:74269"/>
        <dbReference type="ChEBI" id="CHEBI:74445"/>
        <dbReference type="EC" id="2.1.1.185"/>
    </reaction>
</comment>
<accession>A0A4Q7YLM8</accession>
<dbReference type="Gene3D" id="3.30.1330.30">
    <property type="match status" value="1"/>
</dbReference>
<dbReference type="NCBIfam" id="TIGR00186">
    <property type="entry name" value="rRNA_methyl_3"/>
    <property type="match status" value="1"/>
</dbReference>
<dbReference type="InterPro" id="IPR024915">
    <property type="entry name" value="23S_rRNA_MeTrfase_RlmB"/>
</dbReference>
<keyword evidence="4 6" id="KW-0808">Transferase</keyword>
<gene>
    <name evidence="6" type="primary">rlmB</name>
    <name evidence="9" type="ORF">EV700_2818</name>
</gene>
<dbReference type="InterPro" id="IPR001537">
    <property type="entry name" value="SpoU_MeTrfase"/>
</dbReference>
<organism evidence="9 10">
    <name type="scientific">Fluviicoccus keumensis</name>
    <dbReference type="NCBI Taxonomy" id="1435465"/>
    <lineage>
        <taxon>Bacteria</taxon>
        <taxon>Pseudomonadati</taxon>
        <taxon>Pseudomonadota</taxon>
        <taxon>Gammaproteobacteria</taxon>
        <taxon>Moraxellales</taxon>
        <taxon>Moraxellaceae</taxon>
        <taxon>Fluviicoccus</taxon>
    </lineage>
</organism>
<feature type="domain" description="RNA 2-O ribose methyltransferase substrate binding" evidence="8">
    <location>
        <begin position="6"/>
        <end position="82"/>
    </location>
</feature>
<feature type="binding site" evidence="6">
    <location>
        <position position="229"/>
    </location>
    <ligand>
        <name>S-adenosyl-L-methionine</name>
        <dbReference type="ChEBI" id="CHEBI:59789"/>
    </ligand>
</feature>
<dbReference type="RefSeq" id="WP_130414903.1">
    <property type="nucleotide sequence ID" value="NZ_SHKX01000014.1"/>
</dbReference>
<dbReference type="EMBL" id="SHKX01000014">
    <property type="protein sequence ID" value="RZU38240.1"/>
    <property type="molecule type" value="Genomic_DNA"/>
</dbReference>
<dbReference type="InterPro" id="IPR029064">
    <property type="entry name" value="Ribosomal_eL30-like_sf"/>
</dbReference>
<dbReference type="GO" id="GO:0003723">
    <property type="term" value="F:RNA binding"/>
    <property type="evidence" value="ECO:0007669"/>
    <property type="project" value="InterPro"/>
</dbReference>
<keyword evidence="3 6" id="KW-0489">Methyltransferase</keyword>
<dbReference type="OrthoDB" id="9785673at2"/>
<dbReference type="Pfam" id="PF00588">
    <property type="entry name" value="SpoU_methylase"/>
    <property type="match status" value="1"/>
</dbReference>
<reference evidence="9 10" key="1">
    <citation type="submission" date="2019-02" db="EMBL/GenBank/DDBJ databases">
        <title>Genomic Encyclopedia of Type Strains, Phase IV (KMG-IV): sequencing the most valuable type-strain genomes for metagenomic binning, comparative biology and taxonomic classification.</title>
        <authorList>
            <person name="Goeker M."/>
        </authorList>
    </citation>
    <scope>NUCLEOTIDE SEQUENCE [LARGE SCALE GENOMIC DNA]</scope>
    <source>
        <strain evidence="9 10">DSM 105135</strain>
    </source>
</reference>
<dbReference type="InterPro" id="IPR029028">
    <property type="entry name" value="Alpha/beta_knot_MTases"/>
</dbReference>
<evidence type="ECO:0000256" key="3">
    <source>
        <dbReference type="ARBA" id="ARBA00022603"/>
    </source>
</evidence>
<dbReference type="PANTHER" id="PTHR46429:SF1">
    <property type="entry name" value="23S RRNA (GUANOSINE-2'-O-)-METHYLTRANSFERASE RLMB"/>
    <property type="match status" value="1"/>
</dbReference>
<comment type="caution">
    <text evidence="9">The sequence shown here is derived from an EMBL/GenBank/DDBJ whole genome shotgun (WGS) entry which is preliminary data.</text>
</comment>
<evidence type="ECO:0000313" key="9">
    <source>
        <dbReference type="EMBL" id="RZU38240.1"/>
    </source>
</evidence>
<dbReference type="AlphaFoldDB" id="A0A4Q7YLM8"/>
<dbReference type="CDD" id="cd18103">
    <property type="entry name" value="SpoU-like_RlmB"/>
    <property type="match status" value="1"/>
</dbReference>
<dbReference type="SMART" id="SM00967">
    <property type="entry name" value="SpoU_sub_bind"/>
    <property type="match status" value="1"/>
</dbReference>
<keyword evidence="5 6" id="KW-0949">S-adenosyl-L-methionine</keyword>
<dbReference type="SUPFAM" id="SSF75217">
    <property type="entry name" value="alpha/beta knot"/>
    <property type="match status" value="1"/>
</dbReference>
<comment type="subcellular location">
    <subcellularLocation>
        <location evidence="6">Cytoplasm</location>
    </subcellularLocation>
</comment>
<protein>
    <recommendedName>
        <fullName evidence="6">23S rRNA (guanosine-2'-O-)-methyltransferase RlmB</fullName>
        <ecNumber evidence="6">2.1.1.185</ecNumber>
    </recommendedName>
    <alternativeName>
        <fullName evidence="6">23S rRNA (guanosine2251 2'-O)-methyltransferase</fullName>
    </alternativeName>
    <alternativeName>
        <fullName evidence="6">23S rRNA Gm2251 2'-O-methyltransferase</fullName>
    </alternativeName>
</protein>
<evidence type="ECO:0000259" key="8">
    <source>
        <dbReference type="SMART" id="SM00967"/>
    </source>
</evidence>
<dbReference type="InterPro" id="IPR013123">
    <property type="entry name" value="SpoU_subst-bd"/>
</dbReference>
<evidence type="ECO:0000256" key="1">
    <source>
        <dbReference type="ARBA" id="ARBA00022490"/>
    </source>
</evidence>
<evidence type="ECO:0000256" key="7">
    <source>
        <dbReference type="SAM" id="MobiDB-lite"/>
    </source>
</evidence>
<evidence type="ECO:0000256" key="5">
    <source>
        <dbReference type="ARBA" id="ARBA00022691"/>
    </source>
</evidence>
<evidence type="ECO:0000313" key="10">
    <source>
        <dbReference type="Proteomes" id="UP000292423"/>
    </source>
</evidence>
<dbReference type="FunFam" id="3.40.1280.10:FF:000008">
    <property type="entry name" value="Group 3 RNA methyltransferase TrmH"/>
    <property type="match status" value="1"/>
</dbReference>
<keyword evidence="2 6" id="KW-0698">rRNA processing</keyword>
<proteinExistence type="inferred from homology"/>
<dbReference type="SUPFAM" id="SSF55315">
    <property type="entry name" value="L30e-like"/>
    <property type="match status" value="1"/>
</dbReference>
<sequence>MAKPELVYGIHTVEALLHQHPESVLEVFILLTRDDNRLHVIENLAKRHGISLQSTSRDKLDQMSGSPQHQGVAARTRPLPVQGDSELMTLVEGLQVPPLLLVLDNITDPHNLGACLRTAEAVGVHGVVAPKDRAAGLTPVARKTASGAAEVLPFFQVTNLARTLGQLADAGVWRVGTTLTPEAKSLYEIKLTGPMAIVMGAEGAGMRRLTRENCDELAFIPMVGSVQSLNVSVATGVALYEAYRQRTR</sequence>
<dbReference type="GO" id="GO:0070039">
    <property type="term" value="F:rRNA (guanosine-2'-O-)-methyltransferase activity"/>
    <property type="evidence" value="ECO:0007669"/>
    <property type="project" value="UniProtKB-UniRule"/>
</dbReference>
<dbReference type="GO" id="GO:0005829">
    <property type="term" value="C:cytosol"/>
    <property type="evidence" value="ECO:0007669"/>
    <property type="project" value="TreeGrafter"/>
</dbReference>
<dbReference type="Pfam" id="PF08032">
    <property type="entry name" value="SpoU_sub_bind"/>
    <property type="match status" value="1"/>
</dbReference>
<keyword evidence="10" id="KW-1185">Reference proteome</keyword>